<dbReference type="Gene3D" id="3.30.710.10">
    <property type="entry name" value="Potassium Channel Kv1.1, Chain A"/>
    <property type="match status" value="1"/>
</dbReference>
<evidence type="ECO:0000256" key="1">
    <source>
        <dbReference type="PROSITE-ProRule" id="PRU00235"/>
    </source>
</evidence>
<dbReference type="InterPro" id="IPR009091">
    <property type="entry name" value="RCC1/BLIP-II"/>
</dbReference>
<dbReference type="SMART" id="SM00225">
    <property type="entry name" value="BTB"/>
    <property type="match status" value="1"/>
</dbReference>
<dbReference type="PROSITE" id="PS50012">
    <property type="entry name" value="RCC1_3"/>
    <property type="match status" value="2"/>
</dbReference>
<dbReference type="PANTHER" id="PTHR45982:SF1">
    <property type="entry name" value="REGULATOR OF CHROMOSOME CONDENSATION"/>
    <property type="match status" value="1"/>
</dbReference>
<dbReference type="Gene3D" id="2.130.10.30">
    <property type="entry name" value="Regulator of chromosome condensation 1/beta-lactamase-inhibitor protein II"/>
    <property type="match status" value="4"/>
</dbReference>
<dbReference type="SUPFAM" id="SSF50985">
    <property type="entry name" value="RCC1/BLIP-II"/>
    <property type="match status" value="2"/>
</dbReference>
<feature type="region of interest" description="Disordered" evidence="2">
    <location>
        <begin position="787"/>
        <end position="875"/>
    </location>
</feature>
<name>A0ABN7B5F0_9HEMI</name>
<feature type="region of interest" description="Disordered" evidence="2">
    <location>
        <begin position="725"/>
        <end position="766"/>
    </location>
</feature>
<evidence type="ECO:0000313" key="5">
    <source>
        <dbReference type="Proteomes" id="UP001307889"/>
    </source>
</evidence>
<dbReference type="SUPFAM" id="SSF54695">
    <property type="entry name" value="POZ domain"/>
    <property type="match status" value="1"/>
</dbReference>
<dbReference type="InterPro" id="IPR051553">
    <property type="entry name" value="Ran_GTPase-activating"/>
</dbReference>
<keyword evidence="5" id="KW-1185">Reference proteome</keyword>
<dbReference type="InterPro" id="IPR011333">
    <property type="entry name" value="SKP1/BTB/POZ_sf"/>
</dbReference>
<gene>
    <name evidence="4" type="ORF">NTJ_12300</name>
</gene>
<evidence type="ECO:0000259" key="3">
    <source>
        <dbReference type="PROSITE" id="PS50097"/>
    </source>
</evidence>
<dbReference type="Pfam" id="PF13540">
    <property type="entry name" value="RCC1_2"/>
    <property type="match status" value="1"/>
</dbReference>
<evidence type="ECO:0000313" key="4">
    <source>
        <dbReference type="EMBL" id="BES99483.1"/>
    </source>
</evidence>
<feature type="compositionally biased region" description="Low complexity" evidence="2">
    <location>
        <begin position="853"/>
        <end position="866"/>
    </location>
</feature>
<reference evidence="4 5" key="1">
    <citation type="submission" date="2023-09" db="EMBL/GenBank/DDBJ databases">
        <title>Nesidiocoris tenuis whole genome shotgun sequence.</title>
        <authorList>
            <person name="Shibata T."/>
            <person name="Shimoda M."/>
            <person name="Kobayashi T."/>
            <person name="Uehara T."/>
        </authorList>
    </citation>
    <scope>NUCLEOTIDE SEQUENCE [LARGE SCALE GENOMIC DNA]</scope>
    <source>
        <strain evidence="4 5">Japan</strain>
    </source>
</reference>
<organism evidence="4 5">
    <name type="scientific">Nesidiocoris tenuis</name>
    <dbReference type="NCBI Taxonomy" id="355587"/>
    <lineage>
        <taxon>Eukaryota</taxon>
        <taxon>Metazoa</taxon>
        <taxon>Ecdysozoa</taxon>
        <taxon>Arthropoda</taxon>
        <taxon>Hexapoda</taxon>
        <taxon>Insecta</taxon>
        <taxon>Pterygota</taxon>
        <taxon>Neoptera</taxon>
        <taxon>Paraneoptera</taxon>
        <taxon>Hemiptera</taxon>
        <taxon>Heteroptera</taxon>
        <taxon>Panheteroptera</taxon>
        <taxon>Cimicomorpha</taxon>
        <taxon>Miridae</taxon>
        <taxon>Dicyphina</taxon>
        <taxon>Nesidiocoris</taxon>
    </lineage>
</organism>
<feature type="region of interest" description="Disordered" evidence="2">
    <location>
        <begin position="354"/>
        <end position="373"/>
    </location>
</feature>
<dbReference type="CDD" id="cd18186">
    <property type="entry name" value="BTB_POZ_ZBTB_KLHL-like"/>
    <property type="match status" value="1"/>
</dbReference>
<protein>
    <recommendedName>
        <fullName evidence="3">BTB domain-containing protein</fullName>
    </recommendedName>
</protein>
<feature type="repeat" description="RCC1" evidence="1">
    <location>
        <begin position="206"/>
        <end position="260"/>
    </location>
</feature>
<dbReference type="EMBL" id="AP028918">
    <property type="protein sequence ID" value="BES99483.1"/>
    <property type="molecule type" value="Genomic_DNA"/>
</dbReference>
<dbReference type="InterPro" id="IPR000408">
    <property type="entry name" value="Reg_chr_condens"/>
</dbReference>
<feature type="repeat" description="RCC1" evidence="1">
    <location>
        <begin position="567"/>
        <end position="618"/>
    </location>
</feature>
<dbReference type="InterPro" id="IPR000210">
    <property type="entry name" value="BTB/POZ_dom"/>
</dbReference>
<proteinExistence type="predicted"/>
<dbReference type="PROSITE" id="PS50097">
    <property type="entry name" value="BTB"/>
    <property type="match status" value="1"/>
</dbReference>
<sequence length="1046" mass="115699">MSDDQGYENWRKWDNLKTVDEEQLRDIEVFCSFQTFKNKEPKSSGLFLTKDDTMYAVGYNNSDNVLALDIDDFEPNSEVSMPKKVRHLSEKKIKKFTATEKFGVALTEKGRLLFWGRDMKKVREESENGVDHSLPHEPNRGKLYVDFACGRYFIAMITRGNELVVWGYLNDDRRMYNFETIRINSKAALVEVACGWYHLAVRLEDGEVLSCGRGDAAQLGYCWSPSKGYTKPERISLPDGYRSCKKIDCGAFSTVVLAEDGSVYVTGEDKVDLPCSIYGSIETVRIEMSSPAISIAASSALQSGKIESRYACQIDSGSVYRFGRKSIKGEVVQGLKNMKDVFANFRTPQSLSVRQVAEDDEDPATSNLHHPETEHLPADSILRKWPVFNNLGEDLAEEIKLFTVFGGYDGGEIKHLLGAFVVTNDDSVYGIGLSGVHKYLGVSGESSELYFHREPVRIENLGGKNLRKILVNHSQGTALSRDGSVYFWDEVNEPKKVQFIEDVPVLDVASGARFFLYLLEDSRIFFHGDISSDYAPKKFAEIPIPGRPKIESIASGEWHCAVLTDDHDVFTFGHGIYCQLGYKWKDTDSPFTPRKVELPGKCKKVICGVSSTIFLAESGELWACGFNRFADVLGVGHGNSVISPERIPNIEPVVDVEVAVKNDNFGARVSVFIAVTKSGKILRWGGEVEVPTEVEGISKIIDAFAGQEIPESMSLVPVDNKDLQPQASQSANLRSPADTKKQPAPAKESEESITSGSEEASRVKPHQYAVKPVVQVDQYGVTPAPHQYAVTLPPKMPNSTPRTARKPPGTQGAPEPGTLGTPEPGTSETPRPETLGTPEPGTLETPKPETLETPKPGTLETPKPGTAGPEYSISSSDAIVSDPGVKSLLSPYSLLEVPLMGNQNGQSISHSLMRNSKFSDVTIKLKNESIPAHKAILSNRSVLFKDLLAEADQSNQLDMTKYNPEAVVAFLKYVYGVTIERVGTTVEDILDFLDLAKEDGDPQLTKSSIIFLYRHLLHDVLMSYLADKKPHLKDRLLRHIFLPISD</sequence>
<feature type="domain" description="BTB" evidence="3">
    <location>
        <begin position="919"/>
        <end position="975"/>
    </location>
</feature>
<dbReference type="PANTHER" id="PTHR45982">
    <property type="entry name" value="REGULATOR OF CHROMOSOME CONDENSATION"/>
    <property type="match status" value="1"/>
</dbReference>
<accession>A0ABN7B5F0</accession>
<evidence type="ECO:0000256" key="2">
    <source>
        <dbReference type="SAM" id="MobiDB-lite"/>
    </source>
</evidence>
<dbReference type="Pfam" id="PF00651">
    <property type="entry name" value="BTB"/>
    <property type="match status" value="1"/>
</dbReference>
<dbReference type="Proteomes" id="UP001307889">
    <property type="component" value="Chromosome 10"/>
</dbReference>
<feature type="compositionally biased region" description="Low complexity" evidence="2">
    <location>
        <begin position="812"/>
        <end position="845"/>
    </location>
</feature>
<dbReference type="Pfam" id="PF00415">
    <property type="entry name" value="RCC1"/>
    <property type="match status" value="1"/>
</dbReference>